<keyword evidence="7 9" id="KW-0862">Zinc</keyword>
<evidence type="ECO:0000256" key="1">
    <source>
        <dbReference type="ARBA" id="ARBA00001947"/>
    </source>
</evidence>
<dbReference type="InterPro" id="IPR001948">
    <property type="entry name" value="Peptidase_M18"/>
</dbReference>
<dbReference type="Gene3D" id="2.30.250.10">
    <property type="entry name" value="Aminopeptidase i, Domain 2"/>
    <property type="match status" value="1"/>
</dbReference>
<evidence type="ECO:0000256" key="3">
    <source>
        <dbReference type="ARBA" id="ARBA00022438"/>
    </source>
</evidence>
<keyword evidence="4 9" id="KW-0645">Protease</keyword>
<reference evidence="12" key="1">
    <citation type="submission" date="2016-08" db="EMBL/GenBank/DDBJ databases">
        <authorList>
            <person name="Holder M.E."/>
            <person name="Ajami N.J."/>
            <person name="Petrosino J.F."/>
        </authorList>
    </citation>
    <scope>NUCLEOTIDE SEQUENCE [LARGE SCALE GENOMIC DNA]</scope>
    <source>
        <strain evidence="12">F0677</strain>
    </source>
</reference>
<evidence type="ECO:0000313" key="11">
    <source>
        <dbReference type="EMBL" id="AOH38630.1"/>
    </source>
</evidence>
<dbReference type="SUPFAM" id="SSF53187">
    <property type="entry name" value="Zn-dependent exopeptidases"/>
    <property type="match status" value="1"/>
</dbReference>
<dbReference type="GO" id="GO:0004177">
    <property type="term" value="F:aminopeptidase activity"/>
    <property type="evidence" value="ECO:0007669"/>
    <property type="project" value="UniProtKB-KW"/>
</dbReference>
<dbReference type="PRINTS" id="PR00932">
    <property type="entry name" value="AMINO1PTASE"/>
</dbReference>
<evidence type="ECO:0000256" key="10">
    <source>
        <dbReference type="RuleBase" id="RU004387"/>
    </source>
</evidence>
<name>A0A1B3WCD8_9FIRM</name>
<comment type="cofactor">
    <cofactor evidence="1 10">
        <name>Zn(2+)</name>
        <dbReference type="ChEBI" id="CHEBI:29105"/>
    </cofactor>
</comment>
<evidence type="ECO:0000313" key="12">
    <source>
        <dbReference type="Proteomes" id="UP000094757"/>
    </source>
</evidence>
<dbReference type="EMBL" id="CP017037">
    <property type="protein sequence ID" value="AOH38630.1"/>
    <property type="molecule type" value="Genomic_DNA"/>
</dbReference>
<dbReference type="KEGG" id="dpn:BCB69_00645"/>
<organism evidence="11 12">
    <name type="scientific">Dialister pneumosintes</name>
    <dbReference type="NCBI Taxonomy" id="39950"/>
    <lineage>
        <taxon>Bacteria</taxon>
        <taxon>Bacillati</taxon>
        <taxon>Bacillota</taxon>
        <taxon>Negativicutes</taxon>
        <taxon>Veillonellales</taxon>
        <taxon>Veillonellaceae</taxon>
        <taxon>Dialister</taxon>
    </lineage>
</organism>
<dbReference type="PANTHER" id="PTHR28570:SF3">
    <property type="entry name" value="ASPARTYL AMINOPEPTIDASE"/>
    <property type="match status" value="1"/>
</dbReference>
<dbReference type="NCBIfam" id="NF002759">
    <property type="entry name" value="PRK02813.1"/>
    <property type="match status" value="1"/>
</dbReference>
<dbReference type="PANTHER" id="PTHR28570">
    <property type="entry name" value="ASPARTYL AMINOPEPTIDASE"/>
    <property type="match status" value="1"/>
</dbReference>
<dbReference type="GO" id="GO:0008237">
    <property type="term" value="F:metallopeptidase activity"/>
    <property type="evidence" value="ECO:0007669"/>
    <property type="project" value="UniProtKB-KW"/>
</dbReference>
<keyword evidence="5 9" id="KW-0479">Metal-binding</keyword>
<evidence type="ECO:0000256" key="7">
    <source>
        <dbReference type="ARBA" id="ARBA00022833"/>
    </source>
</evidence>
<evidence type="ECO:0000256" key="2">
    <source>
        <dbReference type="ARBA" id="ARBA00008290"/>
    </source>
</evidence>
<dbReference type="GO" id="GO:0005737">
    <property type="term" value="C:cytoplasm"/>
    <property type="evidence" value="ECO:0007669"/>
    <property type="project" value="UniProtKB-ARBA"/>
</dbReference>
<dbReference type="GO" id="GO:0008270">
    <property type="term" value="F:zinc ion binding"/>
    <property type="evidence" value="ECO:0007669"/>
    <property type="project" value="InterPro"/>
</dbReference>
<dbReference type="EC" id="3.4.11.-" evidence="10"/>
<evidence type="ECO:0000256" key="5">
    <source>
        <dbReference type="ARBA" id="ARBA00022723"/>
    </source>
</evidence>
<sequence length="428" mass="47862">MRKTTFEDISKDLLHFITKSPSPYHVVKNMKSALVYSNYIELREEDEWNIEKGGHYVVTRNGSALISFTVPDEEIYSFRIVAAHNDSPTFQIKENPELQDNTYIRLNVEGYGGMIMNSWIDRPLSVAGRIYINKEGTITPEMIAIDGTTLIIPSVAIHMNREINKGYTWNIQKDLLPLYGTAETKISFMQMIAAAANVTTDSILGHDLFLYSRVPGTIWGIEKEFISSPRLDDLQCAFAAFRGYALAKKQNHICIYVLFNHEEVGSGTNEGAGSTLLLNTVLRIGQSLGYSFDKTMAMIARSWMVSADNAHAVHPNHPEYADFNNRPTLNKGIVIKHNASRHYATDGYSAARFRALCDNHNIPTQTFTNRSDISGGSTLGHISNTKLSIPTVDIGLPQLSMHSSYETAGIKDTSYLIDSMIAFFDEPK</sequence>
<evidence type="ECO:0000256" key="6">
    <source>
        <dbReference type="ARBA" id="ARBA00022801"/>
    </source>
</evidence>
<keyword evidence="8 9" id="KW-0482">Metalloprotease</keyword>
<comment type="similarity">
    <text evidence="2 9">Belongs to the peptidase M18 family.</text>
</comment>
<dbReference type="Proteomes" id="UP000094757">
    <property type="component" value="Chromosome"/>
</dbReference>
<dbReference type="AlphaFoldDB" id="A0A1B3WCD8"/>
<gene>
    <name evidence="11" type="ORF">BCB69_00645</name>
</gene>
<dbReference type="Gene3D" id="3.40.630.10">
    <property type="entry name" value="Zn peptidases"/>
    <property type="match status" value="1"/>
</dbReference>
<dbReference type="InterPro" id="IPR023358">
    <property type="entry name" value="Peptidase_M18_dom2"/>
</dbReference>
<accession>A0A1B3WCD8</accession>
<keyword evidence="6 9" id="KW-0378">Hydrolase</keyword>
<dbReference type="STRING" id="39950.BCB69_00645"/>
<proteinExistence type="inferred from homology"/>
<evidence type="ECO:0000256" key="4">
    <source>
        <dbReference type="ARBA" id="ARBA00022670"/>
    </source>
</evidence>
<protein>
    <recommendedName>
        <fullName evidence="10">M18 family aminopeptidase</fullName>
        <ecNumber evidence="10">3.4.11.-</ecNumber>
    </recommendedName>
</protein>
<dbReference type="Pfam" id="PF02127">
    <property type="entry name" value="Peptidase_M18"/>
    <property type="match status" value="1"/>
</dbReference>
<dbReference type="RefSeq" id="WP_069176723.1">
    <property type="nucleotide sequence ID" value="NZ_CP017037.1"/>
</dbReference>
<evidence type="ECO:0000256" key="8">
    <source>
        <dbReference type="ARBA" id="ARBA00023049"/>
    </source>
</evidence>
<dbReference type="CDD" id="cd05658">
    <property type="entry name" value="M18_DAP"/>
    <property type="match status" value="1"/>
</dbReference>
<dbReference type="SUPFAM" id="SSF101821">
    <property type="entry name" value="Aminopeptidase/glucanase lid domain"/>
    <property type="match status" value="1"/>
</dbReference>
<dbReference type="GO" id="GO:0006508">
    <property type="term" value="P:proteolysis"/>
    <property type="evidence" value="ECO:0007669"/>
    <property type="project" value="UniProtKB-KW"/>
</dbReference>
<evidence type="ECO:0000256" key="9">
    <source>
        <dbReference type="RuleBase" id="RU004386"/>
    </source>
</evidence>
<keyword evidence="3 9" id="KW-0031">Aminopeptidase</keyword>